<dbReference type="Pfam" id="PF01476">
    <property type="entry name" value="LysM"/>
    <property type="match status" value="1"/>
</dbReference>
<dbReference type="OrthoDB" id="5459340at2"/>
<dbReference type="CDD" id="cd00118">
    <property type="entry name" value="LysM"/>
    <property type="match status" value="1"/>
</dbReference>
<evidence type="ECO:0000256" key="2">
    <source>
        <dbReference type="SAM" id="SignalP"/>
    </source>
</evidence>
<dbReference type="SMART" id="SM00257">
    <property type="entry name" value="LysM"/>
    <property type="match status" value="1"/>
</dbReference>
<dbReference type="InterPro" id="IPR018392">
    <property type="entry name" value="LysM"/>
</dbReference>
<name>A0A4P6HNW1_9BACT</name>
<dbReference type="RefSeq" id="WP_129353768.1">
    <property type="nucleotide sequence ID" value="NZ_CP026538.1"/>
</dbReference>
<dbReference type="SUPFAM" id="SSF54106">
    <property type="entry name" value="LysM domain"/>
    <property type="match status" value="1"/>
</dbReference>
<dbReference type="KEGG" id="dcb:C3Y92_14435"/>
<feature type="chain" id="PRO_5020925719" evidence="2">
    <location>
        <begin position="23"/>
        <end position="273"/>
    </location>
</feature>
<dbReference type="EMBL" id="CP026538">
    <property type="protein sequence ID" value="QAZ68354.1"/>
    <property type="molecule type" value="Genomic_DNA"/>
</dbReference>
<feature type="compositionally biased region" description="Low complexity" evidence="1">
    <location>
        <begin position="92"/>
        <end position="121"/>
    </location>
</feature>
<dbReference type="InterPro" id="IPR036779">
    <property type="entry name" value="LysM_dom_sf"/>
</dbReference>
<organism evidence="4 5">
    <name type="scientific">Solidesulfovibrio carbinolicus</name>
    <dbReference type="NCBI Taxonomy" id="296842"/>
    <lineage>
        <taxon>Bacteria</taxon>
        <taxon>Pseudomonadati</taxon>
        <taxon>Thermodesulfobacteriota</taxon>
        <taxon>Desulfovibrionia</taxon>
        <taxon>Desulfovibrionales</taxon>
        <taxon>Desulfovibrionaceae</taxon>
        <taxon>Solidesulfovibrio</taxon>
    </lineage>
</organism>
<dbReference type="Gene3D" id="3.10.350.10">
    <property type="entry name" value="LysM domain"/>
    <property type="match status" value="1"/>
</dbReference>
<sequence length="273" mass="28079">MPKTLMRLLPAAICLLPNLLFAAAQSASPPAATNSQSEDTYIVQAGDTLVGIARRLGLTSQPLAKAKAPEQTDNVVAGNMLRLPVTPLETNQTAPAPATAATERPAPAATPPAAAQSAAPLQPKPPAPAQPMSQAPLPKLVQPPVKADAATGTKTGTNVAKPGIVPPHAAAEPAQAPVKSADATGDAARLAVGAYVNPTLGVLRVTQTPTGIAVSRDNRTIAMRHLLYGVFDGADATGDIQGLRLQYDDDGQVRALLYSSSSGRDIPFTRMMK</sequence>
<proteinExistence type="predicted"/>
<feature type="signal peptide" evidence="2">
    <location>
        <begin position="1"/>
        <end position="22"/>
    </location>
</feature>
<evidence type="ECO:0000313" key="5">
    <source>
        <dbReference type="Proteomes" id="UP000293296"/>
    </source>
</evidence>
<evidence type="ECO:0000259" key="3">
    <source>
        <dbReference type="PROSITE" id="PS51782"/>
    </source>
</evidence>
<keyword evidence="5" id="KW-1185">Reference proteome</keyword>
<keyword evidence="2" id="KW-0732">Signal</keyword>
<feature type="region of interest" description="Disordered" evidence="1">
    <location>
        <begin position="90"/>
        <end position="139"/>
    </location>
</feature>
<evidence type="ECO:0000256" key="1">
    <source>
        <dbReference type="SAM" id="MobiDB-lite"/>
    </source>
</evidence>
<accession>A0A4P6HNW1</accession>
<dbReference type="Proteomes" id="UP000293296">
    <property type="component" value="Chromosome"/>
</dbReference>
<dbReference type="PROSITE" id="PS51782">
    <property type="entry name" value="LYSM"/>
    <property type="match status" value="1"/>
</dbReference>
<evidence type="ECO:0000313" key="4">
    <source>
        <dbReference type="EMBL" id="QAZ68354.1"/>
    </source>
</evidence>
<reference evidence="4 5" key="1">
    <citation type="submission" date="2018-02" db="EMBL/GenBank/DDBJ databases">
        <title>Genome sequence of Desulfovibrio carbinolicus DSM 3852.</title>
        <authorList>
            <person name="Wilbanks E."/>
            <person name="Skennerton C.T."/>
            <person name="Orphan V.J."/>
        </authorList>
    </citation>
    <scope>NUCLEOTIDE SEQUENCE [LARGE SCALE GENOMIC DNA]</scope>
    <source>
        <strain evidence="4 5">DSM 3852</strain>
    </source>
</reference>
<feature type="domain" description="LysM" evidence="3">
    <location>
        <begin position="39"/>
        <end position="83"/>
    </location>
</feature>
<dbReference type="AlphaFoldDB" id="A0A4P6HNW1"/>
<protein>
    <submittedName>
        <fullName evidence="4">Metalloendopeptidase</fullName>
    </submittedName>
</protein>
<gene>
    <name evidence="4" type="ORF">C3Y92_14435</name>
</gene>